<feature type="domain" description="PDZ" evidence="6">
    <location>
        <begin position="161"/>
        <end position="248"/>
    </location>
</feature>
<dbReference type="CDD" id="cd06672">
    <property type="entry name" value="PDZ8_MUPP1-PDZ7_PATJ-PDZ2_INAD-like"/>
    <property type="match status" value="1"/>
</dbReference>
<sequence length="2263" mass="244424">MPLNSDISTALQLLEHIQSEIEKSGDPKLQSQTNEYLMFLISTLENPILRTIAYVQDAVSELNEQLQQHPSLLPGDFDISLAGDLVLGTPSSPAHFTSSNLVTPPELDDQCVPQTSPLSSTEQIATPESKDVTLTPITTASYILEFQKAIEESAQGREIITIQLMKPEGGSLGFSVVSLRSEDKGELGIFVQEIQPKGIAGRDGRLHEGDQILAIDGQPLDTNISHQQAFSILQKARGRVELVVARTESPSPPPLNSPSPSRSPSPSNKSETGSDMVLNTEWAQVEVIDLINDGSGLGFGIIGGRSTGVVVKTILRGGVAERDGRLQSGDHILQIGGVSLRGMGREQVAAVLRQAGSHVRLIVARPVDAAATDLHPLGSHAPIVPTKLLADAEELDKHLIQNGYSTTSNILEPYNIFSSPLESDLDLNETGLIVDVAPSLPVLTMDMIPPESLQPLPDTEKFTVVLKKDVHGLGITIAGYVCEKEELSGIFVKSISEGSAADLCKKIQVNDRIVEVDGKSLQGYTNHQAVEVLRSTGQTVKLCLERYLRGPKFEQLQQAIANSQLKAPTPPSPSALSLPRVPIMNDGETCEIDHEGESQDTVDSIALFEANNADVDLESIEMLIDDDYSGPLKPTVEAAIQAKWSKILGPDVDIVVGQLCKFGEGGGLGISLEGTVDVEDGQEVRPHHYIRSILPEGPVGRNGRLKSGDELLEVNGERLLGMNHVEVVSILKELPINVRMVCARRKGENRLIDTSQDRAAFAARSLLGGSLQNLIPAMDRLVKAKSDGSLASSATVTTDPSLSKLKSRSLEPLTGLAMWSSEPHIIELMKGERGLGFSILDYQDPMNPSESVIVIRSLVPGGVAQLDGRLIPGDRLLSVNSTNLENASLDQAVQALKGAPKGVVKIGVAKPLPIPDSVSQSQGDDDATPTLDDHSMYSCEGSLPSDLEEQIKNQFVENEIEYHKDTLESPKEESIEEGKFKGRSIDEPVKEDVDVCEEKLPESESPDRISGSVSPEVVPEVPPEVVPEVVPKVVPGMIPEVIPEVVPENESVDFEEEPPGLGYLTLPTLLEEEIQMERHCPSFGVTLEFVGDGSNGMLVKNISSDGDFARDNRIVPNDFLVSLNNENLRHITNAQARLIIQRAELLLTPIYLRFISHRKARLYLRSVQNEKVETKVLAKVSPRIFPEYYRSPYIRQEDFSIPDQPASFQDSIVTVICAEKLAHVDHGIEAPSNLKEADLPCVDIQTDSSPVTCVERRVSPDVTDSCDKLETLINETESILNETHVPFLSDETINKDTASNLDLTLVPFVSDENEAVGCDDVDFSSETVSNLEAEEQVRSDSCSVRERAPSILSLIEEPSNVDDSTVKCSIQDEVLTSDLKSSAEVEDETIHGEISSRLSSIGDDLNFSGDESSETLSLAKGPQSEPKAKTNLLLKHLNNSVPRLGSVDLESSGFLSNSSSRGSRISKLHRFASTGVELEEEEIMTVSPQSSSVLLAKNWGPEKTVKVVREPNSSLGISIVGGKVDLFNARNDGSAAISGIFIKNVLPNSPAGRTGELKTGDRILEVDGVDLRHASHERAVEVIRASSRTVTFLVQSLVQWSGENDERHSRSSQNTGTTRRKAPQPPTPTEPQAPFASTTNNFRSPSSEQLQDGSNKTSKVEAPKPAEKPAAAAPKPKPPPVKKQYSSDSEDSEEDTRDQEGRLITKGGQEIMRSSAGNVKRTKEEIEADPEQEDEFGYTLNKVKKKYAAHGDAVCIVSVERGHQGLGISLAGHKDRTKMAAFICGLNPNGPAFKSGVVKVGDEILEVNGVVLRGRCHLNASAIIKGLAGPTYKIILLRRSDALEELAVKPITQFPVSLDDETPEEKFAHFKGLKIVTIKKVAGQGLGIMIIEGKHAEVGQGIFISDIQEGSAAEQAGLIVGDMILAVNKDTILGNNYDSAASLLKKTEGVVTLVVCNPQKAKEDEKKAGGDKPKEPEKPRLHLKPIAPSSEMSTARLSPSPSGKIHAGTEEPPADPATAPIKPGAESVIEINKDKMGLGLSIVGGSDTLLGAIIIHEVYPDGAAAKDGRLLPGDVILECNSEDFRNITHSKALAALRQTPAKVKMTVLRDDVAKEEDKLEIIDVELNKKPGKGLGLSIVGRKNGPGIFISEVVSGGAANVDGRLMKGDQILSVNGRDLKTASQEEAAAVLKTTSGKVQIKLGRRKAKLSAATSDKSVDQNEEESCDSDVSKSNHLNCLVTTSRKSRRKMFWSFRRKCKKMIAK</sequence>
<dbReference type="CDD" id="cd06673">
    <property type="entry name" value="PDZ10_MUPP1-PDZ8_PATJ-like"/>
    <property type="match status" value="1"/>
</dbReference>
<evidence type="ECO:0000259" key="6">
    <source>
        <dbReference type="PROSITE" id="PS50106"/>
    </source>
</evidence>
<keyword evidence="3" id="KW-0677">Repeat</keyword>
<evidence type="ECO:0000256" key="1">
    <source>
        <dbReference type="ARBA" id="ARBA00004370"/>
    </source>
</evidence>
<feature type="domain" description="L27" evidence="7">
    <location>
        <begin position="3"/>
        <end position="67"/>
    </location>
</feature>
<dbReference type="InterPro" id="IPR004172">
    <property type="entry name" value="L27_dom"/>
</dbReference>
<dbReference type="Proteomes" id="UP001152759">
    <property type="component" value="Chromosome 5"/>
</dbReference>
<dbReference type="Pfam" id="PF00595">
    <property type="entry name" value="PDZ"/>
    <property type="match status" value="10"/>
</dbReference>
<feature type="domain" description="PDZ" evidence="6">
    <location>
        <begin position="1875"/>
        <end position="1959"/>
    </location>
</feature>
<dbReference type="CDD" id="cd06669">
    <property type="entry name" value="PDZ5_MUPP1-like"/>
    <property type="match status" value="1"/>
</dbReference>
<feature type="compositionally biased region" description="Pro residues" evidence="5">
    <location>
        <begin position="250"/>
        <end position="263"/>
    </location>
</feature>
<feature type="domain" description="PDZ" evidence="6">
    <location>
        <begin position="1756"/>
        <end position="1825"/>
    </location>
</feature>
<dbReference type="CDD" id="cd06674">
    <property type="entry name" value="PDZ11_MUPP1-PDZ9_PATJ-like"/>
    <property type="match status" value="1"/>
</dbReference>
<dbReference type="CDD" id="cd23064">
    <property type="entry name" value="PDZ3_INAD-like"/>
    <property type="match status" value="1"/>
</dbReference>
<dbReference type="CDD" id="cd06791">
    <property type="entry name" value="PDZ3_MUPP1-like"/>
    <property type="match status" value="1"/>
</dbReference>
<dbReference type="CDD" id="cd06667">
    <property type="entry name" value="PDZ2_MUPP1-like"/>
    <property type="match status" value="1"/>
</dbReference>
<accession>A0A9P0G0X5</accession>
<feature type="compositionally biased region" description="Polar residues" evidence="5">
    <location>
        <begin position="1635"/>
        <end position="1657"/>
    </location>
</feature>
<feature type="domain" description="PDZ" evidence="6">
    <location>
        <begin position="1504"/>
        <end position="1598"/>
    </location>
</feature>
<keyword evidence="4" id="KW-0472">Membrane</keyword>
<comment type="subcellular location">
    <subcellularLocation>
        <location evidence="1">Membrane</location>
    </subcellularLocation>
</comment>
<dbReference type="PANTHER" id="PTHR19964">
    <property type="entry name" value="MULTIPLE PDZ DOMAIN PROTEIN"/>
    <property type="match status" value="1"/>
</dbReference>
<feature type="compositionally biased region" description="Basic and acidic residues" evidence="5">
    <location>
        <begin position="1658"/>
        <end position="1667"/>
    </location>
</feature>
<dbReference type="PROSITE" id="PS50106">
    <property type="entry name" value="PDZ"/>
    <property type="match status" value="11"/>
</dbReference>
<feature type="domain" description="PDZ" evidence="6">
    <location>
        <begin position="287"/>
        <end position="367"/>
    </location>
</feature>
<gene>
    <name evidence="8" type="ORF">BEMITA_LOCUS9729</name>
</gene>
<evidence type="ECO:0000256" key="2">
    <source>
        <dbReference type="ARBA" id="ARBA00022553"/>
    </source>
</evidence>
<feature type="compositionally biased region" description="Basic and acidic residues" evidence="5">
    <location>
        <begin position="1961"/>
        <end position="1980"/>
    </location>
</feature>
<feature type="domain" description="PDZ" evidence="6">
    <location>
        <begin position="463"/>
        <end position="548"/>
    </location>
</feature>
<dbReference type="PANTHER" id="PTHR19964:SF92">
    <property type="entry name" value="PATJ HOMOLOG"/>
    <property type="match status" value="1"/>
</dbReference>
<feature type="compositionally biased region" description="Acidic residues" evidence="5">
    <location>
        <begin position="1688"/>
        <end position="1697"/>
    </location>
</feature>
<feature type="domain" description="PDZ" evidence="6">
    <location>
        <begin position="825"/>
        <end position="903"/>
    </location>
</feature>
<feature type="compositionally biased region" description="Polar residues" evidence="5">
    <location>
        <begin position="1990"/>
        <end position="2001"/>
    </location>
</feature>
<evidence type="ECO:0000259" key="7">
    <source>
        <dbReference type="PROSITE" id="PS51022"/>
    </source>
</evidence>
<dbReference type="Gene3D" id="1.10.287.650">
    <property type="entry name" value="L27 domain"/>
    <property type="match status" value="1"/>
</dbReference>
<evidence type="ECO:0000313" key="9">
    <source>
        <dbReference type="Proteomes" id="UP001152759"/>
    </source>
</evidence>
<dbReference type="GO" id="GO:0030054">
    <property type="term" value="C:cell junction"/>
    <property type="evidence" value="ECO:0007669"/>
    <property type="project" value="UniProtKB-ARBA"/>
</dbReference>
<evidence type="ECO:0000313" key="8">
    <source>
        <dbReference type="EMBL" id="CAH0773215.1"/>
    </source>
</evidence>
<dbReference type="PROSITE" id="PS51022">
    <property type="entry name" value="L27"/>
    <property type="match status" value="1"/>
</dbReference>
<feature type="region of interest" description="Disordered" evidence="5">
    <location>
        <begin position="1961"/>
        <end position="2021"/>
    </location>
</feature>
<feature type="domain" description="PDZ" evidence="6">
    <location>
        <begin position="2028"/>
        <end position="2111"/>
    </location>
</feature>
<feature type="domain" description="PDZ" evidence="6">
    <location>
        <begin position="1073"/>
        <end position="1143"/>
    </location>
</feature>
<dbReference type="FunFam" id="2.30.42.10:FF:000070">
    <property type="entry name" value="Multiple PDZ domain protein"/>
    <property type="match status" value="1"/>
</dbReference>
<dbReference type="EMBL" id="OU963866">
    <property type="protein sequence ID" value="CAH0773215.1"/>
    <property type="molecule type" value="Genomic_DNA"/>
</dbReference>
<evidence type="ECO:0000256" key="3">
    <source>
        <dbReference type="ARBA" id="ARBA00022737"/>
    </source>
</evidence>
<feature type="region of interest" description="Disordered" evidence="5">
    <location>
        <begin position="246"/>
        <end position="274"/>
    </location>
</feature>
<dbReference type="InterPro" id="IPR036034">
    <property type="entry name" value="PDZ_sf"/>
</dbReference>
<dbReference type="GO" id="GO:0016020">
    <property type="term" value="C:membrane"/>
    <property type="evidence" value="ECO:0007669"/>
    <property type="project" value="UniProtKB-SubCell"/>
</dbReference>
<feature type="domain" description="PDZ" evidence="6">
    <location>
        <begin position="2123"/>
        <end position="2205"/>
    </location>
</feature>
<keyword evidence="9" id="KW-1185">Reference proteome</keyword>
<evidence type="ECO:0000256" key="5">
    <source>
        <dbReference type="SAM" id="MobiDB-lite"/>
    </source>
</evidence>
<reference evidence="8" key="1">
    <citation type="submission" date="2021-12" db="EMBL/GenBank/DDBJ databases">
        <authorList>
            <person name="King R."/>
        </authorList>
    </citation>
    <scope>NUCLEOTIDE SEQUENCE</scope>
</reference>
<dbReference type="CDD" id="cd06689">
    <property type="entry name" value="PDZ1_MUPP1-like"/>
    <property type="match status" value="1"/>
</dbReference>
<dbReference type="InterPro" id="IPR051342">
    <property type="entry name" value="PDZ_scaffold"/>
</dbReference>
<proteinExistence type="predicted"/>
<feature type="domain" description="PDZ" evidence="6">
    <location>
        <begin position="656"/>
        <end position="746"/>
    </location>
</feature>
<dbReference type="FunFam" id="2.30.42.10:FF:000038">
    <property type="entry name" value="Multiple PDZ domain protein isoform X1"/>
    <property type="match status" value="1"/>
</dbReference>
<evidence type="ECO:0008006" key="10">
    <source>
        <dbReference type="Google" id="ProtNLM"/>
    </source>
</evidence>
<feature type="region of interest" description="Disordered" evidence="5">
    <location>
        <begin position="1601"/>
        <end position="1730"/>
    </location>
</feature>
<feature type="region of interest" description="Disordered" evidence="5">
    <location>
        <begin position="964"/>
        <end position="987"/>
    </location>
</feature>
<organism evidence="8 9">
    <name type="scientific">Bemisia tabaci</name>
    <name type="common">Sweetpotato whitefly</name>
    <name type="synonym">Aleurodes tabaci</name>
    <dbReference type="NCBI Taxonomy" id="7038"/>
    <lineage>
        <taxon>Eukaryota</taxon>
        <taxon>Metazoa</taxon>
        <taxon>Ecdysozoa</taxon>
        <taxon>Arthropoda</taxon>
        <taxon>Hexapoda</taxon>
        <taxon>Insecta</taxon>
        <taxon>Pterygota</taxon>
        <taxon>Neoptera</taxon>
        <taxon>Paraneoptera</taxon>
        <taxon>Hemiptera</taxon>
        <taxon>Sternorrhyncha</taxon>
        <taxon>Aleyrodoidea</taxon>
        <taxon>Aleyrodidae</taxon>
        <taxon>Aleyrodinae</taxon>
        <taxon>Bemisia</taxon>
    </lineage>
</organism>
<dbReference type="CDD" id="cd06668">
    <property type="entry name" value="PDZ4_MUPP1-like"/>
    <property type="match status" value="1"/>
</dbReference>
<dbReference type="InterPro" id="IPR001478">
    <property type="entry name" value="PDZ"/>
</dbReference>
<dbReference type="CDD" id="cd06671">
    <property type="entry name" value="PDZ7_MUPP1-PD6_PATJ-like"/>
    <property type="match status" value="1"/>
</dbReference>
<dbReference type="SMART" id="SM00228">
    <property type="entry name" value="PDZ"/>
    <property type="match status" value="11"/>
</dbReference>
<feature type="region of interest" description="Disordered" evidence="5">
    <location>
        <begin position="999"/>
        <end position="1019"/>
    </location>
</feature>
<protein>
    <recommendedName>
        <fullName evidence="10">Multiple PDZ domain protein</fullName>
    </recommendedName>
</protein>
<dbReference type="Gene3D" id="2.30.42.10">
    <property type="match status" value="11"/>
</dbReference>
<dbReference type="SUPFAM" id="SSF50156">
    <property type="entry name" value="PDZ domain-like"/>
    <property type="match status" value="11"/>
</dbReference>
<keyword evidence="2" id="KW-0597">Phosphoprotein</keyword>
<name>A0A9P0G0X5_BEMTA</name>
<feature type="region of interest" description="Disordered" evidence="5">
    <location>
        <begin position="2210"/>
        <end position="2230"/>
    </location>
</feature>
<evidence type="ECO:0000256" key="4">
    <source>
        <dbReference type="ARBA" id="ARBA00023136"/>
    </source>
</evidence>
<dbReference type="FunFam" id="2.30.42.10:FF:000125">
    <property type="entry name" value="PATJ, crumbs cell polarity complex component"/>
    <property type="match status" value="1"/>
</dbReference>
<feature type="region of interest" description="Disordered" evidence="5">
    <location>
        <begin position="913"/>
        <end position="934"/>
    </location>
</feature>